<sequence length="136" mass="15301">MPCRNHSHRETRRCVWMCAESTATVIVRGGRRGTIRHAPAHTEQRTHTAEQKQRGVRRMTPRAGNTFTYGGHRAVASADLRRNAKGFPHTPIQWHRDSHCRQKRSGLAISPLDASQRPAVAKSNPAEHCAISYVCM</sequence>
<protein>
    <submittedName>
        <fullName evidence="1">Uncharacterized protein</fullName>
    </submittedName>
</protein>
<dbReference type="VEuPathDB" id="TriTrypDB:TCDM_09480"/>
<evidence type="ECO:0000313" key="2">
    <source>
        <dbReference type="Proteomes" id="UP000017861"/>
    </source>
</evidence>
<dbReference type="AlphaFoldDB" id="V5B9V7"/>
<accession>V5B9V7</accession>
<reference evidence="1 2" key="1">
    <citation type="journal article" date="2014" name="Genome Announc.">
        <title>Trypanosoma cruzi Clone Dm28c Draft Genome Sequence.</title>
        <authorList>
            <person name="Grisard E.C."/>
            <person name="Teixeira S.M."/>
            <person name="de Almeida L.G."/>
            <person name="Stoco P.H."/>
            <person name="Gerber A.L."/>
            <person name="Talavera-Lopez C."/>
            <person name="Lima O.C."/>
            <person name="Andersson B."/>
            <person name="de Vasconcelos A.T."/>
        </authorList>
    </citation>
    <scope>NUCLEOTIDE SEQUENCE [LARGE SCALE GENOMIC DNA]</scope>
    <source>
        <strain evidence="1 2">Dm28c</strain>
    </source>
</reference>
<organism evidence="1 2">
    <name type="scientific">Trypanosoma cruzi Dm28c</name>
    <dbReference type="NCBI Taxonomy" id="1416333"/>
    <lineage>
        <taxon>Eukaryota</taxon>
        <taxon>Discoba</taxon>
        <taxon>Euglenozoa</taxon>
        <taxon>Kinetoplastea</taxon>
        <taxon>Metakinetoplastina</taxon>
        <taxon>Trypanosomatida</taxon>
        <taxon>Trypanosomatidae</taxon>
        <taxon>Trypanosoma</taxon>
        <taxon>Schizotrypanum</taxon>
    </lineage>
</organism>
<name>V5B9V7_TRYCR</name>
<proteinExistence type="predicted"/>
<dbReference type="EMBL" id="AYLP01000159">
    <property type="protein sequence ID" value="ESS62822.1"/>
    <property type="molecule type" value="Genomic_DNA"/>
</dbReference>
<comment type="caution">
    <text evidence="1">The sequence shown here is derived from an EMBL/GenBank/DDBJ whole genome shotgun (WGS) entry which is preliminary data.</text>
</comment>
<dbReference type="Proteomes" id="UP000017861">
    <property type="component" value="Unassembled WGS sequence"/>
</dbReference>
<evidence type="ECO:0000313" key="1">
    <source>
        <dbReference type="EMBL" id="ESS62822.1"/>
    </source>
</evidence>
<gene>
    <name evidence="1" type="ORF">TCDM_09480</name>
</gene>